<protein>
    <submittedName>
        <fullName evidence="1">Uncharacterized protein</fullName>
    </submittedName>
</protein>
<organism evidence="1 2">
    <name type="scientific">Paraburkholderia aspalathi</name>
    <dbReference type="NCBI Taxonomy" id="1324617"/>
    <lineage>
        <taxon>Bacteria</taxon>
        <taxon>Pseudomonadati</taxon>
        <taxon>Pseudomonadota</taxon>
        <taxon>Betaproteobacteria</taxon>
        <taxon>Burkholderiales</taxon>
        <taxon>Burkholderiaceae</taxon>
        <taxon>Paraburkholderia</taxon>
    </lineage>
</organism>
<dbReference type="Proteomes" id="UP000198844">
    <property type="component" value="Unassembled WGS sequence"/>
</dbReference>
<sequence>MQSTIQARLNLSSQDAQTLDQMAALHGSMKRKLYAQITGQGGKPHRCATGITGDGGNAVPLSTDYRSPAITICMRRFVHHYVSGI</sequence>
<dbReference type="RefSeq" id="WP_093646951.1">
    <property type="nucleotide sequence ID" value="NZ_FPBH01000052.1"/>
</dbReference>
<evidence type="ECO:0000313" key="1">
    <source>
        <dbReference type="EMBL" id="SFU26338.1"/>
    </source>
</evidence>
<gene>
    <name evidence="1" type="ORF">SAMN05192563_105228</name>
</gene>
<accession>A0A1I7EQX5</accession>
<evidence type="ECO:0000313" key="2">
    <source>
        <dbReference type="Proteomes" id="UP000198844"/>
    </source>
</evidence>
<dbReference type="OrthoDB" id="9119451at2"/>
<proteinExistence type="predicted"/>
<dbReference type="EMBL" id="FPBH01000052">
    <property type="protein sequence ID" value="SFU26338.1"/>
    <property type="molecule type" value="Genomic_DNA"/>
</dbReference>
<dbReference type="AlphaFoldDB" id="A0A1I7EQX5"/>
<reference evidence="1 2" key="1">
    <citation type="submission" date="2016-10" db="EMBL/GenBank/DDBJ databases">
        <authorList>
            <person name="de Groot N.N."/>
        </authorList>
    </citation>
    <scope>NUCLEOTIDE SEQUENCE [LARGE SCALE GENOMIC DNA]</scope>
    <source>
        <strain evidence="1 2">LMG 27731</strain>
    </source>
</reference>
<name>A0A1I7EQX5_9BURK</name>